<protein>
    <submittedName>
        <fullName evidence="1">Uncharacterized protein</fullName>
    </submittedName>
</protein>
<dbReference type="AlphaFoldDB" id="A0AAD7AEH5"/>
<keyword evidence="2" id="KW-1185">Reference proteome</keyword>
<gene>
    <name evidence="1" type="ORF">DFH08DRAFT_802648</name>
</gene>
<evidence type="ECO:0000313" key="2">
    <source>
        <dbReference type="Proteomes" id="UP001218218"/>
    </source>
</evidence>
<sequence>MSSALIRLYYRVTRFTKPLRTKVGTRGEKKEEWEPSREASRAAIPIIRNALERATADRPVERRLARHLYTWLESGRAFSPISVRMQETTASVNVRDPGRLLGLVLSALEKRTWASQPGWRPEERALKTLAAFAGVVDIVHRAGGMKTPRVCCAVWTDGGRIALSTSMTRDSAKRKEGVRKALKEDLRRFFPFLEKAPTPLMTNGRTRENCAEPSAWIQISNDITRARIESTRVCHLAARVTNLLSEGPSTTGETRGESLVRCREPAEVARIIAESTIIKAMCENCTCGAPYLLLTAADGPPSEAEGGQRKRIIDFGLAGNWKK</sequence>
<dbReference type="Proteomes" id="UP001218218">
    <property type="component" value="Unassembled WGS sequence"/>
</dbReference>
<organism evidence="1 2">
    <name type="scientific">Mycena albidolilacea</name>
    <dbReference type="NCBI Taxonomy" id="1033008"/>
    <lineage>
        <taxon>Eukaryota</taxon>
        <taxon>Fungi</taxon>
        <taxon>Dikarya</taxon>
        <taxon>Basidiomycota</taxon>
        <taxon>Agaricomycotina</taxon>
        <taxon>Agaricomycetes</taxon>
        <taxon>Agaricomycetidae</taxon>
        <taxon>Agaricales</taxon>
        <taxon>Marasmiineae</taxon>
        <taxon>Mycenaceae</taxon>
        <taxon>Mycena</taxon>
    </lineage>
</organism>
<evidence type="ECO:0000313" key="1">
    <source>
        <dbReference type="EMBL" id="KAJ7356634.1"/>
    </source>
</evidence>
<proteinExistence type="predicted"/>
<name>A0AAD7AEH5_9AGAR</name>
<dbReference type="EMBL" id="JARIHO010000008">
    <property type="protein sequence ID" value="KAJ7356634.1"/>
    <property type="molecule type" value="Genomic_DNA"/>
</dbReference>
<accession>A0AAD7AEH5</accession>
<reference evidence="1" key="1">
    <citation type="submission" date="2023-03" db="EMBL/GenBank/DDBJ databases">
        <title>Massive genome expansion in bonnet fungi (Mycena s.s.) driven by repeated elements and novel gene families across ecological guilds.</title>
        <authorList>
            <consortium name="Lawrence Berkeley National Laboratory"/>
            <person name="Harder C.B."/>
            <person name="Miyauchi S."/>
            <person name="Viragh M."/>
            <person name="Kuo A."/>
            <person name="Thoen E."/>
            <person name="Andreopoulos B."/>
            <person name="Lu D."/>
            <person name="Skrede I."/>
            <person name="Drula E."/>
            <person name="Henrissat B."/>
            <person name="Morin E."/>
            <person name="Kohler A."/>
            <person name="Barry K."/>
            <person name="LaButti K."/>
            <person name="Morin E."/>
            <person name="Salamov A."/>
            <person name="Lipzen A."/>
            <person name="Mereny Z."/>
            <person name="Hegedus B."/>
            <person name="Baldrian P."/>
            <person name="Stursova M."/>
            <person name="Weitz H."/>
            <person name="Taylor A."/>
            <person name="Grigoriev I.V."/>
            <person name="Nagy L.G."/>
            <person name="Martin F."/>
            <person name="Kauserud H."/>
        </authorList>
    </citation>
    <scope>NUCLEOTIDE SEQUENCE</scope>
    <source>
        <strain evidence="1">CBHHK002</strain>
    </source>
</reference>
<comment type="caution">
    <text evidence="1">The sequence shown here is derived from an EMBL/GenBank/DDBJ whole genome shotgun (WGS) entry which is preliminary data.</text>
</comment>